<keyword evidence="6 7" id="KW-0472">Membrane</keyword>
<accession>A0A101JF20</accession>
<protein>
    <submittedName>
        <fullName evidence="9">Sugar ABC transporter permease</fullName>
    </submittedName>
</protein>
<keyword evidence="4 7" id="KW-0812">Transmembrane</keyword>
<evidence type="ECO:0000256" key="3">
    <source>
        <dbReference type="ARBA" id="ARBA00022475"/>
    </source>
</evidence>
<feature type="transmembrane region" description="Helical" evidence="7">
    <location>
        <begin position="180"/>
        <end position="205"/>
    </location>
</feature>
<comment type="similarity">
    <text evidence="7">Belongs to the binding-protein-dependent transport system permease family.</text>
</comment>
<feature type="transmembrane region" description="Helical" evidence="7">
    <location>
        <begin position="105"/>
        <end position="127"/>
    </location>
</feature>
<feature type="transmembrane region" description="Helical" evidence="7">
    <location>
        <begin position="133"/>
        <end position="159"/>
    </location>
</feature>
<dbReference type="InterPro" id="IPR035906">
    <property type="entry name" value="MetI-like_sf"/>
</dbReference>
<comment type="caution">
    <text evidence="9">The sequence shown here is derived from an EMBL/GenBank/DDBJ whole genome shotgun (WGS) entry which is preliminary data.</text>
</comment>
<dbReference type="AlphaFoldDB" id="A0A101JF20"/>
<dbReference type="Gene3D" id="1.10.3720.10">
    <property type="entry name" value="MetI-like"/>
    <property type="match status" value="1"/>
</dbReference>
<dbReference type="OrthoDB" id="9794684at2"/>
<evidence type="ECO:0000256" key="2">
    <source>
        <dbReference type="ARBA" id="ARBA00022448"/>
    </source>
</evidence>
<dbReference type="SUPFAM" id="SSF161098">
    <property type="entry name" value="MetI-like"/>
    <property type="match status" value="1"/>
</dbReference>
<dbReference type="PROSITE" id="PS50928">
    <property type="entry name" value="ABC_TM1"/>
    <property type="match status" value="1"/>
</dbReference>
<keyword evidence="5 7" id="KW-1133">Transmembrane helix</keyword>
<evidence type="ECO:0000256" key="7">
    <source>
        <dbReference type="RuleBase" id="RU363032"/>
    </source>
</evidence>
<dbReference type="Pfam" id="PF00528">
    <property type="entry name" value="BPD_transp_1"/>
    <property type="match status" value="1"/>
</dbReference>
<evidence type="ECO:0000313" key="9">
    <source>
        <dbReference type="EMBL" id="KUL25517.1"/>
    </source>
</evidence>
<keyword evidence="3" id="KW-1003">Cell membrane</keyword>
<gene>
    <name evidence="9" type="ORF">ADL15_40655</name>
</gene>
<evidence type="ECO:0000256" key="1">
    <source>
        <dbReference type="ARBA" id="ARBA00004651"/>
    </source>
</evidence>
<dbReference type="PANTHER" id="PTHR32243">
    <property type="entry name" value="MALTOSE TRANSPORT SYSTEM PERMEASE-RELATED"/>
    <property type="match status" value="1"/>
</dbReference>
<feature type="transmembrane region" description="Helical" evidence="7">
    <location>
        <begin position="72"/>
        <end position="93"/>
    </location>
</feature>
<proteinExistence type="inferred from homology"/>
<keyword evidence="2 7" id="KW-0813">Transport</keyword>
<evidence type="ECO:0000313" key="10">
    <source>
        <dbReference type="Proteomes" id="UP000053244"/>
    </source>
</evidence>
<dbReference type="InterPro" id="IPR000515">
    <property type="entry name" value="MetI-like"/>
</dbReference>
<evidence type="ECO:0000256" key="6">
    <source>
        <dbReference type="ARBA" id="ARBA00023136"/>
    </source>
</evidence>
<feature type="domain" description="ABC transmembrane type-1" evidence="8">
    <location>
        <begin position="68"/>
        <end position="260"/>
    </location>
</feature>
<reference evidence="9 10" key="1">
    <citation type="submission" date="2015-10" db="EMBL/GenBank/DDBJ databases">
        <authorList>
            <person name="Gilbert D.G."/>
        </authorList>
    </citation>
    <scope>NUCLEOTIDE SEQUENCE [LARGE SCALE GENOMIC DNA]</scope>
    <source>
        <strain evidence="9 10">NRRL B-16712</strain>
    </source>
</reference>
<dbReference type="GO" id="GO:0055085">
    <property type="term" value="P:transmembrane transport"/>
    <property type="evidence" value="ECO:0007669"/>
    <property type="project" value="InterPro"/>
</dbReference>
<dbReference type="PANTHER" id="PTHR32243:SF18">
    <property type="entry name" value="INNER MEMBRANE ABC TRANSPORTER PERMEASE PROTEIN YCJP"/>
    <property type="match status" value="1"/>
</dbReference>
<evidence type="ECO:0000259" key="8">
    <source>
        <dbReference type="PROSITE" id="PS50928"/>
    </source>
</evidence>
<dbReference type="EMBL" id="LLZH01000313">
    <property type="protein sequence ID" value="KUL25517.1"/>
    <property type="molecule type" value="Genomic_DNA"/>
</dbReference>
<keyword evidence="10" id="KW-1185">Reference proteome</keyword>
<evidence type="ECO:0000256" key="4">
    <source>
        <dbReference type="ARBA" id="ARBA00022692"/>
    </source>
</evidence>
<name>A0A101JF20_9ACTN</name>
<dbReference type="InterPro" id="IPR050901">
    <property type="entry name" value="BP-dep_ABC_trans_perm"/>
</dbReference>
<dbReference type="CDD" id="cd06261">
    <property type="entry name" value="TM_PBP2"/>
    <property type="match status" value="1"/>
</dbReference>
<sequence>MSRRGRWVVNTLAAIFCLVWVFPVYWMVNTAFKPRPEVMTSTPHFLPEHATWENFRNAVGQDQFLTDLRNSLIVVAVTVLASIVLGIFAAAGLSRFRFTGRRTIMVVILAVQMLPGTALLIPMFVMFNSLDLLGTYAALILAYVATVLPFSIWVMRGFFVAIPAEIEEAAQIDGATTWRVLVSVLFPLVAPGVISTSIFAFIAAWNDYLFAYTFMQDQSRYTLPVWLASFTNPHTGTDFGGQMAASVLFSVPVVVFFLIIQRNLVAGMSAGAVKG</sequence>
<evidence type="ECO:0000256" key="5">
    <source>
        <dbReference type="ARBA" id="ARBA00022989"/>
    </source>
</evidence>
<dbReference type="Proteomes" id="UP000053244">
    <property type="component" value="Unassembled WGS sequence"/>
</dbReference>
<dbReference type="RefSeq" id="WP_067703532.1">
    <property type="nucleotide sequence ID" value="NZ_LLZH01000313.1"/>
</dbReference>
<feature type="transmembrane region" description="Helical" evidence="7">
    <location>
        <begin position="7"/>
        <end position="28"/>
    </location>
</feature>
<comment type="subcellular location">
    <subcellularLocation>
        <location evidence="1 7">Cell membrane</location>
        <topology evidence="1 7">Multi-pass membrane protein</topology>
    </subcellularLocation>
</comment>
<dbReference type="GO" id="GO:0005886">
    <property type="term" value="C:plasma membrane"/>
    <property type="evidence" value="ECO:0007669"/>
    <property type="project" value="UniProtKB-SubCell"/>
</dbReference>
<feature type="transmembrane region" description="Helical" evidence="7">
    <location>
        <begin position="239"/>
        <end position="260"/>
    </location>
</feature>
<organism evidence="9 10">
    <name type="scientific">Actinoplanes awajinensis subsp. mycoplanecinus</name>
    <dbReference type="NCBI Taxonomy" id="135947"/>
    <lineage>
        <taxon>Bacteria</taxon>
        <taxon>Bacillati</taxon>
        <taxon>Actinomycetota</taxon>
        <taxon>Actinomycetes</taxon>
        <taxon>Micromonosporales</taxon>
        <taxon>Micromonosporaceae</taxon>
        <taxon>Actinoplanes</taxon>
    </lineage>
</organism>